<dbReference type="STRING" id="36856.ATB98_13235"/>
<accession>A0A178YH66</accession>
<evidence type="ECO:0000256" key="3">
    <source>
        <dbReference type="ARBA" id="ARBA00023163"/>
    </source>
</evidence>
<dbReference type="PROSITE" id="PS01124">
    <property type="entry name" value="HTH_ARAC_FAMILY_2"/>
    <property type="match status" value="1"/>
</dbReference>
<dbReference type="Gene3D" id="1.10.10.60">
    <property type="entry name" value="Homeodomain-like"/>
    <property type="match status" value="1"/>
</dbReference>
<dbReference type="InterPro" id="IPR009057">
    <property type="entry name" value="Homeodomain-like_sf"/>
</dbReference>
<dbReference type="GO" id="GO:0005829">
    <property type="term" value="C:cytosol"/>
    <property type="evidence" value="ECO:0007669"/>
    <property type="project" value="TreeGrafter"/>
</dbReference>
<evidence type="ECO:0000313" key="5">
    <source>
        <dbReference type="EMBL" id="OAP46820.1"/>
    </source>
</evidence>
<keyword evidence="2" id="KW-0238">DNA-binding</keyword>
<dbReference type="PANTHER" id="PTHR47894">
    <property type="entry name" value="HTH-TYPE TRANSCRIPTIONAL REGULATOR GADX"/>
    <property type="match status" value="1"/>
</dbReference>
<dbReference type="PRINTS" id="PR00032">
    <property type="entry name" value="HTHARAC"/>
</dbReference>
<evidence type="ECO:0000256" key="2">
    <source>
        <dbReference type="ARBA" id="ARBA00023125"/>
    </source>
</evidence>
<dbReference type="OrthoDB" id="252470at2"/>
<organism evidence="5 6">
    <name type="scientific">Sinorhizobium saheli</name>
    <dbReference type="NCBI Taxonomy" id="36856"/>
    <lineage>
        <taxon>Bacteria</taxon>
        <taxon>Pseudomonadati</taxon>
        <taxon>Pseudomonadota</taxon>
        <taxon>Alphaproteobacteria</taxon>
        <taxon>Hyphomicrobiales</taxon>
        <taxon>Rhizobiaceae</taxon>
        <taxon>Sinorhizobium/Ensifer group</taxon>
        <taxon>Sinorhizobium</taxon>
    </lineage>
</organism>
<name>A0A178YH66_SINSA</name>
<evidence type="ECO:0000259" key="4">
    <source>
        <dbReference type="PROSITE" id="PS01124"/>
    </source>
</evidence>
<keyword evidence="3" id="KW-0804">Transcription</keyword>
<evidence type="ECO:0000256" key="1">
    <source>
        <dbReference type="ARBA" id="ARBA00023015"/>
    </source>
</evidence>
<evidence type="ECO:0000313" key="6">
    <source>
        <dbReference type="Proteomes" id="UP000078507"/>
    </source>
</evidence>
<dbReference type="GO" id="GO:0003700">
    <property type="term" value="F:DNA-binding transcription factor activity"/>
    <property type="evidence" value="ECO:0007669"/>
    <property type="project" value="InterPro"/>
</dbReference>
<dbReference type="RefSeq" id="WP_066872172.1">
    <property type="nucleotide sequence ID" value="NZ_LNQB01000067.1"/>
</dbReference>
<dbReference type="InterPro" id="IPR020449">
    <property type="entry name" value="Tscrpt_reg_AraC-type_HTH"/>
</dbReference>
<protein>
    <submittedName>
        <fullName evidence="5">AraC family transcriptional regulator</fullName>
    </submittedName>
</protein>
<dbReference type="AlphaFoldDB" id="A0A178YH66"/>
<reference evidence="5 6" key="1">
    <citation type="submission" date="2015-11" db="EMBL/GenBank/DDBJ databases">
        <title>Ensifer anhuiense sp. nov., an effective nitrogen fixation bacterium with Glycine soja.</title>
        <authorList>
            <person name="Yan H."/>
            <person name="Chen W."/>
        </authorList>
    </citation>
    <scope>NUCLEOTIDE SEQUENCE [LARGE SCALE GENOMIC DNA]</scope>
    <source>
        <strain evidence="5 6">LMG 7837</strain>
    </source>
</reference>
<proteinExistence type="predicted"/>
<dbReference type="SUPFAM" id="SSF46689">
    <property type="entry name" value="Homeodomain-like"/>
    <property type="match status" value="1"/>
</dbReference>
<dbReference type="Proteomes" id="UP000078507">
    <property type="component" value="Unassembled WGS sequence"/>
</dbReference>
<dbReference type="SMART" id="SM00342">
    <property type="entry name" value="HTH_ARAC"/>
    <property type="match status" value="1"/>
</dbReference>
<dbReference type="EMBL" id="LNQB01000067">
    <property type="protein sequence ID" value="OAP46820.1"/>
    <property type="molecule type" value="Genomic_DNA"/>
</dbReference>
<feature type="domain" description="HTH araC/xylS-type" evidence="4">
    <location>
        <begin position="166"/>
        <end position="263"/>
    </location>
</feature>
<sequence>MDHEALPLPAGAILRQAGRTCFHHLVSTTPALLQVYSGTKVVIARDMPLRLVAGEFALLPDHQPMTMENIPKAPQNYEARLLPIPRALFEETYARIASVTQPQTALPVKARGLPAEAAALFEFFCSPGHVAALPPAVAKVRLMELITWFALSGAVLGKGQSPRLEDRLRQMIETDPARDWTLAHAARALHMSEATLRRKLAAESTSFTETLSDTRMTRALGFLQTTTLPIARVAQEVGYDSASQFSARFKGRFGISPRDVRGDTRAFERIGTEVEHLGADEISL</sequence>
<dbReference type="PANTHER" id="PTHR47894:SF4">
    <property type="entry name" value="HTH-TYPE TRANSCRIPTIONAL REGULATOR GADX"/>
    <property type="match status" value="1"/>
</dbReference>
<keyword evidence="1" id="KW-0805">Transcription regulation</keyword>
<keyword evidence="6" id="KW-1185">Reference proteome</keyword>
<gene>
    <name evidence="5" type="ORF">ATB98_13235</name>
</gene>
<dbReference type="InterPro" id="IPR018060">
    <property type="entry name" value="HTH_AraC"/>
</dbReference>
<dbReference type="GO" id="GO:0000976">
    <property type="term" value="F:transcription cis-regulatory region binding"/>
    <property type="evidence" value="ECO:0007669"/>
    <property type="project" value="TreeGrafter"/>
</dbReference>
<comment type="caution">
    <text evidence="5">The sequence shown here is derived from an EMBL/GenBank/DDBJ whole genome shotgun (WGS) entry which is preliminary data.</text>
</comment>
<dbReference type="Pfam" id="PF12833">
    <property type="entry name" value="HTH_18"/>
    <property type="match status" value="1"/>
</dbReference>